<dbReference type="AlphaFoldDB" id="A0A6A6U5S2"/>
<dbReference type="EMBL" id="MU004238">
    <property type="protein sequence ID" value="KAF2666921.1"/>
    <property type="molecule type" value="Genomic_DNA"/>
</dbReference>
<sequence>MPSNASGVGVVFLVAAIVWFICDREMERKVGTGMRTIFNQVGRLFQQDTRLNDQHVQRAGRRTQHRKTPRDAPHATSGLDASKSEKEVAQQEELEDSPASNHMHDDQDATPSPEEIRARRLATQEARLAKEAANVRTAKALLAQRKAQKKLSAWEQQSRENLGYRKMDSNAEAWAYN</sequence>
<keyword evidence="2" id="KW-0812">Transmembrane</keyword>
<protein>
    <submittedName>
        <fullName evidence="3">Uncharacterized protein</fullName>
    </submittedName>
</protein>
<evidence type="ECO:0000313" key="4">
    <source>
        <dbReference type="Proteomes" id="UP000799302"/>
    </source>
</evidence>
<keyword evidence="4" id="KW-1185">Reference proteome</keyword>
<feature type="transmembrane region" description="Helical" evidence="2">
    <location>
        <begin position="6"/>
        <end position="22"/>
    </location>
</feature>
<feature type="region of interest" description="Disordered" evidence="1">
    <location>
        <begin position="158"/>
        <end position="177"/>
    </location>
</feature>
<accession>A0A6A6U5S2</accession>
<gene>
    <name evidence="3" type="ORF">BT63DRAFT_427338</name>
</gene>
<name>A0A6A6U5S2_9PEZI</name>
<feature type="compositionally biased region" description="Basic residues" evidence="1">
    <location>
        <begin position="58"/>
        <end position="68"/>
    </location>
</feature>
<dbReference type="Proteomes" id="UP000799302">
    <property type="component" value="Unassembled WGS sequence"/>
</dbReference>
<keyword evidence="2" id="KW-1133">Transmembrane helix</keyword>
<evidence type="ECO:0000256" key="1">
    <source>
        <dbReference type="SAM" id="MobiDB-lite"/>
    </source>
</evidence>
<organism evidence="3 4">
    <name type="scientific">Microthyrium microscopicum</name>
    <dbReference type="NCBI Taxonomy" id="703497"/>
    <lineage>
        <taxon>Eukaryota</taxon>
        <taxon>Fungi</taxon>
        <taxon>Dikarya</taxon>
        <taxon>Ascomycota</taxon>
        <taxon>Pezizomycotina</taxon>
        <taxon>Dothideomycetes</taxon>
        <taxon>Dothideomycetes incertae sedis</taxon>
        <taxon>Microthyriales</taxon>
        <taxon>Microthyriaceae</taxon>
        <taxon>Microthyrium</taxon>
    </lineage>
</organism>
<keyword evidence="2" id="KW-0472">Membrane</keyword>
<reference evidence="3" key="1">
    <citation type="journal article" date="2020" name="Stud. Mycol.">
        <title>101 Dothideomycetes genomes: a test case for predicting lifestyles and emergence of pathogens.</title>
        <authorList>
            <person name="Haridas S."/>
            <person name="Albert R."/>
            <person name="Binder M."/>
            <person name="Bloem J."/>
            <person name="Labutti K."/>
            <person name="Salamov A."/>
            <person name="Andreopoulos B."/>
            <person name="Baker S."/>
            <person name="Barry K."/>
            <person name="Bills G."/>
            <person name="Bluhm B."/>
            <person name="Cannon C."/>
            <person name="Castanera R."/>
            <person name="Culley D."/>
            <person name="Daum C."/>
            <person name="Ezra D."/>
            <person name="Gonzalez J."/>
            <person name="Henrissat B."/>
            <person name="Kuo A."/>
            <person name="Liang C."/>
            <person name="Lipzen A."/>
            <person name="Lutzoni F."/>
            <person name="Magnuson J."/>
            <person name="Mondo S."/>
            <person name="Nolan M."/>
            <person name="Ohm R."/>
            <person name="Pangilinan J."/>
            <person name="Park H.-J."/>
            <person name="Ramirez L."/>
            <person name="Alfaro M."/>
            <person name="Sun H."/>
            <person name="Tritt A."/>
            <person name="Yoshinaga Y."/>
            <person name="Zwiers L.-H."/>
            <person name="Turgeon B."/>
            <person name="Goodwin S."/>
            <person name="Spatafora J."/>
            <person name="Crous P."/>
            <person name="Grigoriev I."/>
        </authorList>
    </citation>
    <scope>NUCLEOTIDE SEQUENCE</scope>
    <source>
        <strain evidence="3">CBS 115976</strain>
    </source>
</reference>
<proteinExistence type="predicted"/>
<evidence type="ECO:0000313" key="3">
    <source>
        <dbReference type="EMBL" id="KAF2666921.1"/>
    </source>
</evidence>
<evidence type="ECO:0000256" key="2">
    <source>
        <dbReference type="SAM" id="Phobius"/>
    </source>
</evidence>
<feature type="region of interest" description="Disordered" evidence="1">
    <location>
        <begin position="49"/>
        <end position="113"/>
    </location>
</feature>